<evidence type="ECO:0000259" key="14">
    <source>
        <dbReference type="Pfam" id="PF01113"/>
    </source>
</evidence>
<keyword evidence="8 13" id="KW-0457">Lysine biosynthesis</keyword>
<evidence type="ECO:0000256" key="3">
    <source>
        <dbReference type="ARBA" id="ARBA00022605"/>
    </source>
</evidence>
<feature type="domain" description="Dihydrodipicolinate reductase N-terminal" evidence="14">
    <location>
        <begin position="2"/>
        <end position="125"/>
    </location>
</feature>
<evidence type="ECO:0000256" key="13">
    <source>
        <dbReference type="HAMAP-Rule" id="MF_00102"/>
    </source>
</evidence>
<evidence type="ECO:0000313" key="16">
    <source>
        <dbReference type="EMBL" id="OFW32049.1"/>
    </source>
</evidence>
<keyword evidence="5 13" id="KW-0220">Diaminopimelate biosynthesis</keyword>
<dbReference type="GO" id="GO:0009089">
    <property type="term" value="P:lysine biosynthetic process via diaminopimelate"/>
    <property type="evidence" value="ECO:0007669"/>
    <property type="project" value="UniProtKB-UniRule"/>
</dbReference>
<feature type="binding site" evidence="13">
    <location>
        <begin position="162"/>
        <end position="163"/>
    </location>
    <ligand>
        <name>(S)-2,3,4,5-tetrahydrodipicolinate</name>
        <dbReference type="ChEBI" id="CHEBI:16845"/>
    </ligand>
</feature>
<keyword evidence="3 13" id="KW-0028">Amino-acid biosynthesis</keyword>
<proteinExistence type="inferred from homology"/>
<dbReference type="Pfam" id="PF01113">
    <property type="entry name" value="DapB_N"/>
    <property type="match status" value="1"/>
</dbReference>
<accession>A0A1F2UG83</accession>
<dbReference type="Gene3D" id="3.30.360.10">
    <property type="entry name" value="Dihydrodipicolinate Reductase, domain 2"/>
    <property type="match status" value="1"/>
</dbReference>
<dbReference type="SUPFAM" id="SSF51735">
    <property type="entry name" value="NAD(P)-binding Rossmann-fold domains"/>
    <property type="match status" value="1"/>
</dbReference>
<comment type="function">
    <text evidence="13">Catalyzes the conversion of 4-hydroxy-tetrahydrodipicolinate (HTPA) to tetrahydrodipicolinate.</text>
</comment>
<dbReference type="GO" id="GO:0019877">
    <property type="term" value="P:diaminopimelate biosynthetic process"/>
    <property type="evidence" value="ECO:0007669"/>
    <property type="project" value="UniProtKB-UniRule"/>
</dbReference>
<dbReference type="InterPro" id="IPR022663">
    <property type="entry name" value="DapB_C"/>
</dbReference>
<evidence type="ECO:0000256" key="5">
    <source>
        <dbReference type="ARBA" id="ARBA00022915"/>
    </source>
</evidence>
<dbReference type="InterPro" id="IPR036291">
    <property type="entry name" value="NAD(P)-bd_dom_sf"/>
</dbReference>
<evidence type="ECO:0000256" key="12">
    <source>
        <dbReference type="ARBA" id="ARBA00049396"/>
    </source>
</evidence>
<comment type="caution">
    <text evidence="13">Was originally thought to be a dihydrodipicolinate reductase (DHDPR), catalyzing the conversion of dihydrodipicolinate to tetrahydrodipicolinate. However, it was shown in E.coli that the substrate of the enzymatic reaction is not dihydrodipicolinate (DHDP) but in fact (2S,4S)-4-hydroxy-2,3,4,5-tetrahydrodipicolinic acid (HTPA), the product released by the DapA-catalyzed reaction.</text>
</comment>
<feature type="binding site" evidence="13">
    <location>
        <begin position="96"/>
        <end position="98"/>
    </location>
    <ligand>
        <name>NAD(+)</name>
        <dbReference type="ChEBI" id="CHEBI:57540"/>
    </ligand>
</feature>
<organism evidence="16 17">
    <name type="scientific">Candidatus Aquicultor primus</name>
    <dbReference type="NCBI Taxonomy" id="1797195"/>
    <lineage>
        <taxon>Bacteria</taxon>
        <taxon>Bacillati</taxon>
        <taxon>Actinomycetota</taxon>
        <taxon>Candidatus Aquicultoria</taxon>
        <taxon>Candidatus Aquicultorales</taxon>
        <taxon>Candidatus Aquicultoraceae</taxon>
        <taxon>Candidatus Aquicultor</taxon>
    </lineage>
</organism>
<dbReference type="GO" id="GO:0016726">
    <property type="term" value="F:oxidoreductase activity, acting on CH or CH2 groups, NAD or NADP as acceptor"/>
    <property type="evidence" value="ECO:0007669"/>
    <property type="project" value="UniProtKB-UniRule"/>
</dbReference>
<dbReference type="GO" id="GO:0008839">
    <property type="term" value="F:4-hydroxy-tetrahydrodipicolinate reductase"/>
    <property type="evidence" value="ECO:0007669"/>
    <property type="project" value="UniProtKB-UniRule"/>
</dbReference>
<dbReference type="Pfam" id="PF05173">
    <property type="entry name" value="DapB_C"/>
    <property type="match status" value="1"/>
</dbReference>
<dbReference type="GO" id="GO:0005829">
    <property type="term" value="C:cytosol"/>
    <property type="evidence" value="ECO:0007669"/>
    <property type="project" value="TreeGrafter"/>
</dbReference>
<dbReference type="PROSITE" id="PS01298">
    <property type="entry name" value="DAPB"/>
    <property type="match status" value="1"/>
</dbReference>
<evidence type="ECO:0000313" key="17">
    <source>
        <dbReference type="Proteomes" id="UP000178086"/>
    </source>
</evidence>
<dbReference type="FunFam" id="3.30.360.10:FF:000009">
    <property type="entry name" value="4-hydroxy-tetrahydrodipicolinate reductase"/>
    <property type="match status" value="1"/>
</dbReference>
<keyword evidence="7 13" id="KW-0520">NAD</keyword>
<comment type="caution">
    <text evidence="13">Lacks conserved residue(s) required for the propagation of feature annotation.</text>
</comment>
<comment type="similarity">
    <text evidence="1 13">Belongs to the DapB family.</text>
</comment>
<dbReference type="InterPro" id="IPR000846">
    <property type="entry name" value="DapB_N"/>
</dbReference>
<dbReference type="GO" id="GO:0051287">
    <property type="term" value="F:NAD binding"/>
    <property type="evidence" value="ECO:0007669"/>
    <property type="project" value="UniProtKB-UniRule"/>
</dbReference>
<dbReference type="PANTHER" id="PTHR20836">
    <property type="entry name" value="DIHYDRODIPICOLINATE REDUCTASE"/>
    <property type="match status" value="1"/>
</dbReference>
<dbReference type="CDD" id="cd02274">
    <property type="entry name" value="DHDPR_N"/>
    <property type="match status" value="1"/>
</dbReference>
<keyword evidence="6 13" id="KW-0560">Oxidoreductase</keyword>
<dbReference type="EC" id="1.17.1.8" evidence="10 13"/>
<dbReference type="InterPro" id="IPR022664">
    <property type="entry name" value="DapB_N_CS"/>
</dbReference>
<dbReference type="SUPFAM" id="SSF55347">
    <property type="entry name" value="Glyceraldehyde-3-phosphate dehydrogenase-like, C-terminal domain"/>
    <property type="match status" value="1"/>
</dbReference>
<keyword evidence="4 13" id="KW-0521">NADP</keyword>
<comment type="subunit">
    <text evidence="13">Homotetramer.</text>
</comment>
<dbReference type="InterPro" id="IPR023940">
    <property type="entry name" value="DHDPR_bac"/>
</dbReference>
<evidence type="ECO:0000256" key="4">
    <source>
        <dbReference type="ARBA" id="ARBA00022857"/>
    </source>
</evidence>
<name>A0A1F2UG83_9ACTN</name>
<gene>
    <name evidence="13" type="primary">dapB</name>
    <name evidence="16" type="ORF">A2074_03945</name>
</gene>
<dbReference type="HAMAP" id="MF_00102">
    <property type="entry name" value="DapB"/>
    <property type="match status" value="1"/>
</dbReference>
<evidence type="ECO:0000256" key="9">
    <source>
        <dbReference type="ARBA" id="ARBA00037922"/>
    </source>
</evidence>
<feature type="domain" description="Dihydrodipicolinate reductase C-terminal" evidence="15">
    <location>
        <begin position="128"/>
        <end position="258"/>
    </location>
</feature>
<sequence>MIKVIVSGAAGKMGKEVCKAVLDDHETELYGAVDVEGVGSDIGTMVGRAPVGIEMTSLADALEGGEAKVMVDFTFAGVVMENIRAAAENNVHIVVGTTGLSDDNKVEIKKLCADNGINAIIAPNFAIGAVLMMKFAEMAARYMSRAEIIELHHDQKRDAPSGTAMQTAKLIAPKIKGPKVQSEEILPGALGGEYEHVRVHSVRLPGFVAHQEVIFGGVGQILTVRHDSIDRTSFMPGVLMAVKAVQEYPGVTIGLDKIMDL</sequence>
<comment type="pathway">
    <text evidence="9 13">Amino-acid biosynthesis; L-lysine biosynthesis via DAP pathway; (S)-tetrahydrodipicolinate from L-aspartate: step 4/4.</text>
</comment>
<keyword evidence="2 13" id="KW-0963">Cytoplasm</keyword>
<feature type="binding site" evidence="13">
    <location>
        <begin position="122"/>
        <end position="125"/>
    </location>
    <ligand>
        <name>NAD(+)</name>
        <dbReference type="ChEBI" id="CHEBI:57540"/>
    </ligand>
</feature>
<evidence type="ECO:0000256" key="8">
    <source>
        <dbReference type="ARBA" id="ARBA00023154"/>
    </source>
</evidence>
<dbReference type="UniPathway" id="UPA00034">
    <property type="reaction ID" value="UER00018"/>
</dbReference>
<comment type="catalytic activity">
    <reaction evidence="12 13">
        <text>(S)-2,3,4,5-tetrahydrodipicolinate + NAD(+) + H2O = (2S,4S)-4-hydroxy-2,3,4,5-tetrahydrodipicolinate + NADH + H(+)</text>
        <dbReference type="Rhea" id="RHEA:35323"/>
        <dbReference type="ChEBI" id="CHEBI:15377"/>
        <dbReference type="ChEBI" id="CHEBI:15378"/>
        <dbReference type="ChEBI" id="CHEBI:16845"/>
        <dbReference type="ChEBI" id="CHEBI:57540"/>
        <dbReference type="ChEBI" id="CHEBI:57945"/>
        <dbReference type="ChEBI" id="CHEBI:67139"/>
        <dbReference type="EC" id="1.17.1.8"/>
    </reaction>
</comment>
<feature type="binding site" evidence="13">
    <location>
        <begin position="8"/>
        <end position="13"/>
    </location>
    <ligand>
        <name>NAD(+)</name>
        <dbReference type="ChEBI" id="CHEBI:57540"/>
    </ligand>
</feature>
<comment type="catalytic activity">
    <reaction evidence="11 13">
        <text>(S)-2,3,4,5-tetrahydrodipicolinate + NADP(+) + H2O = (2S,4S)-4-hydroxy-2,3,4,5-tetrahydrodipicolinate + NADPH + H(+)</text>
        <dbReference type="Rhea" id="RHEA:35331"/>
        <dbReference type="ChEBI" id="CHEBI:15377"/>
        <dbReference type="ChEBI" id="CHEBI:15378"/>
        <dbReference type="ChEBI" id="CHEBI:16845"/>
        <dbReference type="ChEBI" id="CHEBI:57783"/>
        <dbReference type="ChEBI" id="CHEBI:58349"/>
        <dbReference type="ChEBI" id="CHEBI:67139"/>
        <dbReference type="EC" id="1.17.1.8"/>
    </reaction>
</comment>
<feature type="active site" description="Proton donor" evidence="13">
    <location>
        <position position="156"/>
    </location>
</feature>
<dbReference type="GO" id="GO:0050661">
    <property type="term" value="F:NADP binding"/>
    <property type="evidence" value="ECO:0007669"/>
    <property type="project" value="UniProtKB-UniRule"/>
</dbReference>
<feature type="binding site" evidence="13">
    <location>
        <position position="153"/>
    </location>
    <ligand>
        <name>(S)-2,3,4,5-tetrahydrodipicolinate</name>
        <dbReference type="ChEBI" id="CHEBI:16845"/>
    </ligand>
</feature>
<evidence type="ECO:0000259" key="15">
    <source>
        <dbReference type="Pfam" id="PF05173"/>
    </source>
</evidence>
<dbReference type="PANTHER" id="PTHR20836:SF0">
    <property type="entry name" value="4-HYDROXY-TETRAHYDRODIPICOLINATE REDUCTASE 1, CHLOROPLASTIC-RELATED"/>
    <property type="match status" value="1"/>
</dbReference>
<feature type="active site" description="Proton donor/acceptor" evidence="13">
    <location>
        <position position="152"/>
    </location>
</feature>
<reference evidence="16 17" key="1">
    <citation type="journal article" date="2016" name="Nat. Commun.">
        <title>Thousands of microbial genomes shed light on interconnected biogeochemical processes in an aquifer system.</title>
        <authorList>
            <person name="Anantharaman K."/>
            <person name="Brown C.T."/>
            <person name="Hug L.A."/>
            <person name="Sharon I."/>
            <person name="Castelle C.J."/>
            <person name="Probst A.J."/>
            <person name="Thomas B.C."/>
            <person name="Singh A."/>
            <person name="Wilkins M.J."/>
            <person name="Karaoz U."/>
            <person name="Brodie E.L."/>
            <person name="Williams K.H."/>
            <person name="Hubbard S.S."/>
            <person name="Banfield J.F."/>
        </authorList>
    </citation>
    <scope>NUCLEOTIDE SEQUENCE [LARGE SCALE GENOMIC DNA]</scope>
</reference>
<evidence type="ECO:0000256" key="2">
    <source>
        <dbReference type="ARBA" id="ARBA00022490"/>
    </source>
</evidence>
<evidence type="ECO:0000256" key="7">
    <source>
        <dbReference type="ARBA" id="ARBA00023027"/>
    </source>
</evidence>
<evidence type="ECO:0000256" key="6">
    <source>
        <dbReference type="ARBA" id="ARBA00023002"/>
    </source>
</evidence>
<dbReference type="AlphaFoldDB" id="A0A1F2UG83"/>
<feature type="binding site" evidence="13">
    <location>
        <position position="34"/>
    </location>
    <ligand>
        <name>NAD(+)</name>
        <dbReference type="ChEBI" id="CHEBI:57540"/>
    </ligand>
</feature>
<dbReference type="Proteomes" id="UP000178086">
    <property type="component" value="Unassembled WGS sequence"/>
</dbReference>
<protein>
    <recommendedName>
        <fullName evidence="10 13">4-hydroxy-tetrahydrodipicolinate reductase</fullName>
        <shortName evidence="13">HTPA reductase</shortName>
        <ecNumber evidence="10 13">1.17.1.8</ecNumber>
    </recommendedName>
</protein>
<dbReference type="PIRSF" id="PIRSF000161">
    <property type="entry name" value="DHPR"/>
    <property type="match status" value="1"/>
</dbReference>
<dbReference type="Gene3D" id="3.40.50.720">
    <property type="entry name" value="NAD(P)-binding Rossmann-like Domain"/>
    <property type="match status" value="1"/>
</dbReference>
<evidence type="ECO:0000256" key="10">
    <source>
        <dbReference type="ARBA" id="ARBA00038983"/>
    </source>
</evidence>
<evidence type="ECO:0000256" key="11">
    <source>
        <dbReference type="ARBA" id="ARBA00049080"/>
    </source>
</evidence>
<dbReference type="EMBL" id="MELI01000105">
    <property type="protein sequence ID" value="OFW32049.1"/>
    <property type="molecule type" value="Genomic_DNA"/>
</dbReference>
<comment type="caution">
    <text evidence="16">The sequence shown here is derived from an EMBL/GenBank/DDBJ whole genome shotgun (WGS) entry which is preliminary data.</text>
</comment>
<dbReference type="NCBIfam" id="TIGR00036">
    <property type="entry name" value="dapB"/>
    <property type="match status" value="1"/>
</dbReference>
<comment type="subcellular location">
    <subcellularLocation>
        <location evidence="13">Cytoplasm</location>
    </subcellularLocation>
</comment>
<evidence type="ECO:0000256" key="1">
    <source>
        <dbReference type="ARBA" id="ARBA00006642"/>
    </source>
</evidence>